<comment type="caution">
    <text evidence="3">The sequence shown here is derived from an EMBL/GenBank/DDBJ whole genome shotgun (WGS) entry which is preliminary data.</text>
</comment>
<keyword evidence="1" id="KW-0472">Membrane</keyword>
<dbReference type="Proteomes" id="UP001162131">
    <property type="component" value="Unassembled WGS sequence"/>
</dbReference>
<dbReference type="Pfam" id="PF01569">
    <property type="entry name" value="PAP2"/>
    <property type="match status" value="1"/>
</dbReference>
<dbReference type="SMART" id="SM00014">
    <property type="entry name" value="acidPPc"/>
    <property type="match status" value="1"/>
</dbReference>
<dbReference type="PANTHER" id="PTHR14969">
    <property type="entry name" value="SPHINGOSINE-1-PHOSPHATE PHOSPHOHYDROLASE"/>
    <property type="match status" value="1"/>
</dbReference>
<dbReference type="InterPro" id="IPR000326">
    <property type="entry name" value="PAP2/HPO"/>
</dbReference>
<feature type="domain" description="Phosphatidic acid phosphatase type 2/haloperoxidase" evidence="2">
    <location>
        <begin position="79"/>
        <end position="196"/>
    </location>
</feature>
<feature type="transmembrane region" description="Helical" evidence="1">
    <location>
        <begin position="127"/>
        <end position="146"/>
    </location>
</feature>
<evidence type="ECO:0000259" key="2">
    <source>
        <dbReference type="SMART" id="SM00014"/>
    </source>
</evidence>
<name>A0AAU9KDH8_9CILI</name>
<dbReference type="Gene3D" id="1.20.144.10">
    <property type="entry name" value="Phosphatidic acid phosphatase type 2/haloperoxidase"/>
    <property type="match status" value="1"/>
</dbReference>
<dbReference type="CDD" id="cd01610">
    <property type="entry name" value="PAP2_like"/>
    <property type="match status" value="1"/>
</dbReference>
<keyword evidence="1" id="KW-0812">Transmembrane</keyword>
<feature type="transmembrane region" description="Helical" evidence="1">
    <location>
        <begin position="52"/>
        <end position="74"/>
    </location>
</feature>
<feature type="transmembrane region" description="Helical" evidence="1">
    <location>
        <begin position="81"/>
        <end position="102"/>
    </location>
</feature>
<gene>
    <name evidence="3" type="ORF">BSTOLATCC_MIC54044</name>
</gene>
<dbReference type="PANTHER" id="PTHR14969:SF13">
    <property type="entry name" value="AT30094P"/>
    <property type="match status" value="1"/>
</dbReference>
<keyword evidence="4" id="KW-1185">Reference proteome</keyword>
<feature type="transmembrane region" description="Helical" evidence="1">
    <location>
        <begin position="178"/>
        <end position="200"/>
    </location>
</feature>
<feature type="transmembrane region" description="Helical" evidence="1">
    <location>
        <begin position="292"/>
        <end position="319"/>
    </location>
</feature>
<keyword evidence="1" id="KW-1133">Transmembrane helix</keyword>
<feature type="transmembrane region" description="Helical" evidence="1">
    <location>
        <begin position="212"/>
        <end position="232"/>
    </location>
</feature>
<organism evidence="3 4">
    <name type="scientific">Blepharisma stoltei</name>
    <dbReference type="NCBI Taxonomy" id="1481888"/>
    <lineage>
        <taxon>Eukaryota</taxon>
        <taxon>Sar</taxon>
        <taxon>Alveolata</taxon>
        <taxon>Ciliophora</taxon>
        <taxon>Postciliodesmatophora</taxon>
        <taxon>Heterotrichea</taxon>
        <taxon>Heterotrichida</taxon>
        <taxon>Blepharismidae</taxon>
        <taxon>Blepharisma</taxon>
    </lineage>
</organism>
<dbReference type="GO" id="GO:0042392">
    <property type="term" value="F:sphingosine-1-phosphate phosphatase activity"/>
    <property type="evidence" value="ECO:0007669"/>
    <property type="project" value="TreeGrafter"/>
</dbReference>
<dbReference type="InterPro" id="IPR036938">
    <property type="entry name" value="PAP2/HPO_sf"/>
</dbReference>
<reference evidence="3" key="1">
    <citation type="submission" date="2021-09" db="EMBL/GenBank/DDBJ databases">
        <authorList>
            <consortium name="AG Swart"/>
            <person name="Singh M."/>
            <person name="Singh A."/>
            <person name="Seah K."/>
            <person name="Emmerich C."/>
        </authorList>
    </citation>
    <scope>NUCLEOTIDE SEQUENCE</scope>
    <source>
        <strain evidence="3">ATCC30299</strain>
    </source>
</reference>
<proteinExistence type="predicted"/>
<feature type="transmembrane region" description="Helical" evidence="1">
    <location>
        <begin position="325"/>
        <end position="344"/>
    </location>
</feature>
<dbReference type="AlphaFoldDB" id="A0AAU9KDH8"/>
<sequence>MYLDKNDIYIQLSLVSSVSLTLIQVLLQNDLENSSASYIEWLQRGRSLEMDLTFQILGIATEIIFVMGSIIIYLSYDRKIGAVSTCAGIFGGAFSALLKLIFTQPRPYWKYSEIHALDCTKDWGTPSGHSLSAGCVILYIGMLWLQSKRHTSILKWLSIILASFITGLNRNFMGAHFYFQVVLGFSYAMLIVSILIHPKIEKILFKLNNRRIIIINATAIFLVFGALMLYLFRNPYWDDEWKKNYENKCDGNLDSKIASQIDLETASLFNAIPGFVWGFYKSKDLTVPKLTWKNIGTVVGMVAILSGILYGIESLLVYLITGPEIVAPLSFLMYGSGVCVGYLMPKIISKIIKADNPSMEKLTESDDLIEDISI</sequence>
<protein>
    <recommendedName>
        <fullName evidence="2">Phosphatidic acid phosphatase type 2/haloperoxidase domain-containing protein</fullName>
    </recommendedName>
</protein>
<evidence type="ECO:0000313" key="4">
    <source>
        <dbReference type="Proteomes" id="UP001162131"/>
    </source>
</evidence>
<dbReference type="SUPFAM" id="SSF48317">
    <property type="entry name" value="Acid phosphatase/Vanadium-dependent haloperoxidase"/>
    <property type="match status" value="1"/>
</dbReference>
<evidence type="ECO:0000256" key="1">
    <source>
        <dbReference type="SAM" id="Phobius"/>
    </source>
</evidence>
<dbReference type="EMBL" id="CAJZBQ010000053">
    <property type="protein sequence ID" value="CAG9331990.1"/>
    <property type="molecule type" value="Genomic_DNA"/>
</dbReference>
<accession>A0AAU9KDH8</accession>
<evidence type="ECO:0000313" key="3">
    <source>
        <dbReference type="EMBL" id="CAG9331990.1"/>
    </source>
</evidence>